<accession>A0A1G2HJ94</accession>
<dbReference type="InterPro" id="IPR029033">
    <property type="entry name" value="His_PPase_superfam"/>
</dbReference>
<dbReference type="PANTHER" id="PTHR46517:SF1">
    <property type="entry name" value="FRUCTOSE-2,6-BISPHOSPHATASE TIGAR"/>
    <property type="match status" value="1"/>
</dbReference>
<dbReference type="GO" id="GO:0005829">
    <property type="term" value="C:cytosol"/>
    <property type="evidence" value="ECO:0007669"/>
    <property type="project" value="TreeGrafter"/>
</dbReference>
<name>A0A1G2HJ94_9BACT</name>
<feature type="active site" description="Proton donor/acceptor" evidence="2">
    <location>
        <position position="85"/>
    </location>
</feature>
<reference evidence="4 5" key="1">
    <citation type="journal article" date="2016" name="Nat. Commun.">
        <title>Thousands of microbial genomes shed light on interconnected biogeochemical processes in an aquifer system.</title>
        <authorList>
            <person name="Anantharaman K."/>
            <person name="Brown C.T."/>
            <person name="Hug L.A."/>
            <person name="Sharon I."/>
            <person name="Castelle C.J."/>
            <person name="Probst A.J."/>
            <person name="Thomas B.C."/>
            <person name="Singh A."/>
            <person name="Wilkins M.J."/>
            <person name="Karaoz U."/>
            <person name="Brodie E.L."/>
            <person name="Williams K.H."/>
            <person name="Hubbard S.S."/>
            <person name="Banfield J.F."/>
        </authorList>
    </citation>
    <scope>NUCLEOTIDE SEQUENCE [LARGE SCALE GENOMIC DNA]</scope>
</reference>
<dbReference type="SMART" id="SM00855">
    <property type="entry name" value="PGAM"/>
    <property type="match status" value="1"/>
</dbReference>
<gene>
    <name evidence="4" type="ORF">A2639_02975</name>
</gene>
<dbReference type="GO" id="GO:0004331">
    <property type="term" value="F:fructose-2,6-bisphosphate 2-phosphatase activity"/>
    <property type="evidence" value="ECO:0007669"/>
    <property type="project" value="TreeGrafter"/>
</dbReference>
<dbReference type="Proteomes" id="UP000178991">
    <property type="component" value="Unassembled WGS sequence"/>
</dbReference>
<dbReference type="InterPro" id="IPR013078">
    <property type="entry name" value="His_Pase_superF_clade-1"/>
</dbReference>
<dbReference type="AlphaFoldDB" id="A0A1G2HJ94"/>
<evidence type="ECO:0008006" key="6">
    <source>
        <dbReference type="Google" id="ProtNLM"/>
    </source>
</evidence>
<dbReference type="Pfam" id="PF00300">
    <property type="entry name" value="His_Phos_1"/>
    <property type="match status" value="1"/>
</dbReference>
<sequence length="205" mass="23523">MLKIYLARHGQDRDNERKILNGRRNEPLTAKGIEQANEVAGKIKDTKIRFDHIYASPLQRAYKTAEIITDTLGISKPEIMEDLIERDFGIMMGESQSAIEELCSPDILQTDTVCYFLNPKGAETFPELIDRAKRILSMLEDKHKNGNILLVGHGDIGKMIYAAYYSLNWEDVLRMFHFGNSELLELSEESSPDQTHIFEIQQYNL</sequence>
<dbReference type="InterPro" id="IPR051695">
    <property type="entry name" value="Phosphoglycerate_Mutase"/>
</dbReference>
<dbReference type="GO" id="GO:0045820">
    <property type="term" value="P:negative regulation of glycolytic process"/>
    <property type="evidence" value="ECO:0007669"/>
    <property type="project" value="TreeGrafter"/>
</dbReference>
<dbReference type="GO" id="GO:0043456">
    <property type="term" value="P:regulation of pentose-phosphate shunt"/>
    <property type="evidence" value="ECO:0007669"/>
    <property type="project" value="TreeGrafter"/>
</dbReference>
<protein>
    <recommendedName>
        <fullName evidence="6">Phosphoglycerate mutase</fullName>
    </recommendedName>
</protein>
<feature type="binding site" evidence="3">
    <location>
        <position position="60"/>
    </location>
    <ligand>
        <name>substrate</name>
    </ligand>
</feature>
<feature type="active site" description="Tele-phosphohistidine intermediate" evidence="2">
    <location>
        <position position="9"/>
    </location>
</feature>
<dbReference type="EMBL" id="MHOL01000018">
    <property type="protein sequence ID" value="OGZ62572.1"/>
    <property type="molecule type" value="Genomic_DNA"/>
</dbReference>
<feature type="binding site" evidence="3">
    <location>
        <begin position="8"/>
        <end position="15"/>
    </location>
    <ligand>
        <name>substrate</name>
    </ligand>
</feature>
<comment type="caution">
    <text evidence="4">The sequence shown here is derived from an EMBL/GenBank/DDBJ whole genome shotgun (WGS) entry which is preliminary data.</text>
</comment>
<dbReference type="PIRSF" id="PIRSF000709">
    <property type="entry name" value="6PFK_2-Ptase"/>
    <property type="match status" value="1"/>
</dbReference>
<dbReference type="SUPFAM" id="SSF53254">
    <property type="entry name" value="Phosphoglycerate mutase-like"/>
    <property type="match status" value="1"/>
</dbReference>
<dbReference type="Gene3D" id="3.40.50.1240">
    <property type="entry name" value="Phosphoglycerate mutase-like"/>
    <property type="match status" value="1"/>
</dbReference>
<dbReference type="CDD" id="cd07067">
    <property type="entry name" value="HP_PGM_like"/>
    <property type="match status" value="1"/>
</dbReference>
<dbReference type="PANTHER" id="PTHR46517">
    <property type="entry name" value="FRUCTOSE-2,6-BISPHOSPHATASE TIGAR"/>
    <property type="match status" value="1"/>
</dbReference>
<evidence type="ECO:0000256" key="3">
    <source>
        <dbReference type="PIRSR" id="PIRSR613078-2"/>
    </source>
</evidence>
<evidence type="ECO:0000256" key="1">
    <source>
        <dbReference type="ARBA" id="ARBA00022801"/>
    </source>
</evidence>
<evidence type="ECO:0000313" key="5">
    <source>
        <dbReference type="Proteomes" id="UP000178991"/>
    </source>
</evidence>
<evidence type="ECO:0000256" key="2">
    <source>
        <dbReference type="PIRSR" id="PIRSR613078-1"/>
    </source>
</evidence>
<dbReference type="PROSITE" id="PS00175">
    <property type="entry name" value="PG_MUTASE"/>
    <property type="match status" value="1"/>
</dbReference>
<organism evidence="4 5">
    <name type="scientific">Candidatus Staskawiczbacteria bacterium RIFCSPHIGHO2_01_FULL_34_27</name>
    <dbReference type="NCBI Taxonomy" id="1802199"/>
    <lineage>
        <taxon>Bacteria</taxon>
        <taxon>Candidatus Staskawicziibacteriota</taxon>
    </lineage>
</organism>
<dbReference type="InterPro" id="IPR001345">
    <property type="entry name" value="PG/BPGM_mutase_AS"/>
</dbReference>
<proteinExistence type="predicted"/>
<evidence type="ECO:0000313" key="4">
    <source>
        <dbReference type="EMBL" id="OGZ62572.1"/>
    </source>
</evidence>
<keyword evidence="1" id="KW-0378">Hydrolase</keyword>